<comment type="caution">
    <text evidence="1">The sequence shown here is derived from an EMBL/GenBank/DDBJ whole genome shotgun (WGS) entry which is preliminary data.</text>
</comment>
<dbReference type="PATRIC" id="fig|1121022.4.peg.1983"/>
<gene>
    <name evidence="1" type="ORF">ABENE_09810</name>
</gene>
<dbReference type="Pfam" id="PF20099">
    <property type="entry name" value="DUF6489"/>
    <property type="match status" value="1"/>
</dbReference>
<dbReference type="eggNOG" id="COG3266">
    <property type="taxonomic scope" value="Bacteria"/>
</dbReference>
<dbReference type="OrthoDB" id="5740990at2"/>
<proteinExistence type="predicted"/>
<dbReference type="RefSeq" id="WP_018080704.1">
    <property type="nucleotide sequence ID" value="NZ_AQWM01000002.1"/>
</dbReference>
<name>V4PTI5_9CAUL</name>
<protein>
    <recommendedName>
        <fullName evidence="3">Ribosomal protein S1</fullName>
    </recommendedName>
</protein>
<evidence type="ECO:0000313" key="1">
    <source>
        <dbReference type="EMBL" id="ESQ91621.1"/>
    </source>
</evidence>
<accession>V4PTI5</accession>
<evidence type="ECO:0000313" key="2">
    <source>
        <dbReference type="Proteomes" id="UP000017837"/>
    </source>
</evidence>
<keyword evidence="2" id="KW-1185">Reference proteome</keyword>
<organism evidence="1 2">
    <name type="scientific">Asticcacaulis benevestitus DSM 16100 = ATCC BAA-896</name>
    <dbReference type="NCBI Taxonomy" id="1121022"/>
    <lineage>
        <taxon>Bacteria</taxon>
        <taxon>Pseudomonadati</taxon>
        <taxon>Pseudomonadota</taxon>
        <taxon>Alphaproteobacteria</taxon>
        <taxon>Caulobacterales</taxon>
        <taxon>Caulobacteraceae</taxon>
        <taxon>Asticcacaulis</taxon>
    </lineage>
</organism>
<evidence type="ECO:0008006" key="3">
    <source>
        <dbReference type="Google" id="ProtNLM"/>
    </source>
</evidence>
<reference evidence="1 2" key="1">
    <citation type="journal article" date="2014" name="Nature">
        <title>Sequential evolution of bacterial morphology by co-option of a developmental regulator.</title>
        <authorList>
            <person name="Jiang C."/>
            <person name="Brown P.J."/>
            <person name="Ducret A."/>
            <person name="Brun Y.V."/>
        </authorList>
    </citation>
    <scope>NUCLEOTIDE SEQUENCE [LARGE SCALE GENOMIC DNA]</scope>
    <source>
        <strain evidence="1 2">DSM 16100</strain>
    </source>
</reference>
<dbReference type="Proteomes" id="UP000017837">
    <property type="component" value="Unassembled WGS sequence"/>
</dbReference>
<dbReference type="STRING" id="1121022.GCA_000376105_01037"/>
<dbReference type="AlphaFoldDB" id="V4PTI5"/>
<dbReference type="EMBL" id="AWGB01000016">
    <property type="protein sequence ID" value="ESQ91621.1"/>
    <property type="molecule type" value="Genomic_DNA"/>
</dbReference>
<dbReference type="InterPro" id="IPR045502">
    <property type="entry name" value="DUF6489"/>
</dbReference>
<sequence>MKVTVNVECTPEEARTFLGLPDVQPLNDYMMNAMKDRMAQNVHSMQPEEMMKNWSSLGVTAQDQFFKLMQSAAQASMSSFGKTDKK</sequence>